<organism evidence="1 2">
    <name type="scientific">Leptospira ainlahdjerensis</name>
    <dbReference type="NCBI Taxonomy" id="2810033"/>
    <lineage>
        <taxon>Bacteria</taxon>
        <taxon>Pseudomonadati</taxon>
        <taxon>Spirochaetota</taxon>
        <taxon>Spirochaetia</taxon>
        <taxon>Leptospirales</taxon>
        <taxon>Leptospiraceae</taxon>
        <taxon>Leptospira</taxon>
    </lineage>
</organism>
<keyword evidence="2" id="KW-1185">Reference proteome</keyword>
<protein>
    <recommendedName>
        <fullName evidence="3">HEAT repeat domain-containing protein</fullName>
    </recommendedName>
</protein>
<evidence type="ECO:0000313" key="1">
    <source>
        <dbReference type="EMBL" id="MBM9579685.1"/>
    </source>
</evidence>
<dbReference type="RefSeq" id="WP_205281620.1">
    <property type="nucleotide sequence ID" value="NZ_JAFFPU010000078.1"/>
</dbReference>
<dbReference type="Proteomes" id="UP000724686">
    <property type="component" value="Unassembled WGS sequence"/>
</dbReference>
<comment type="caution">
    <text evidence="1">The sequence shown here is derived from an EMBL/GenBank/DDBJ whole genome shotgun (WGS) entry which is preliminary data.</text>
</comment>
<reference evidence="1 2" key="1">
    <citation type="submission" date="2021-02" db="EMBL/GenBank/DDBJ databases">
        <title>Leptospira ainlahdjerensis sp. nov., Leptospira ainazelensis sp. nov., Leptospira abararensis sp. nov. and Leptospira chreensis sp. nov., four new species isolated from water sources in Algeria.</title>
        <authorList>
            <person name="Amara Korba A."/>
            <person name="Kainiu M."/>
            <person name="Vincent A.T."/>
            <person name="Mariet J.-F."/>
            <person name="Veyrier F.J."/>
            <person name="Goarant C."/>
            <person name="Picardeau M."/>
        </authorList>
    </citation>
    <scope>NUCLEOTIDE SEQUENCE [LARGE SCALE GENOMIC DNA]</scope>
    <source>
        <strain evidence="1 2">201903070</strain>
    </source>
</reference>
<name>A0ABS2UH20_9LEPT</name>
<evidence type="ECO:0008006" key="3">
    <source>
        <dbReference type="Google" id="ProtNLM"/>
    </source>
</evidence>
<accession>A0ABS2UH20</accession>
<evidence type="ECO:0000313" key="2">
    <source>
        <dbReference type="Proteomes" id="UP000724686"/>
    </source>
</evidence>
<proteinExistence type="predicted"/>
<sequence length="242" mass="28445">MSFDNLKETVTEIRKLAKKHTRDRSKKQFDEELFEGHFFEFIKEKEVEPNVLYDIACCLLAGDNFDIDLAVFIIGTAGIDNKLISNFIEKSISILNPEQISSIMFLINKYSLENLYDLLANHLKLNSFYNSDSLKCRFIYIGILFSKEEGYNAFRKTLEKDLLILYPKQTGSELSTGNILFLFVANKNYKNIKYIFQRYSNRKTKNFLKDQLFIAANRWDQSLTLRLILRKIILTAYLKNFF</sequence>
<dbReference type="EMBL" id="JAFFPU010000078">
    <property type="protein sequence ID" value="MBM9579685.1"/>
    <property type="molecule type" value="Genomic_DNA"/>
</dbReference>
<gene>
    <name evidence="1" type="ORF">JWG45_21280</name>
</gene>